<feature type="region of interest" description="Disordered" evidence="15">
    <location>
        <begin position="540"/>
        <end position="578"/>
    </location>
</feature>
<feature type="region of interest" description="Disordered" evidence="15">
    <location>
        <begin position="124"/>
        <end position="160"/>
    </location>
</feature>
<evidence type="ECO:0000256" key="7">
    <source>
        <dbReference type="ARBA" id="ARBA00022777"/>
    </source>
</evidence>
<accession>A0A8H5H3H7</accession>
<protein>
    <recommendedName>
        <fullName evidence="3">non-specific serine/threonine protein kinase</fullName>
        <ecNumber evidence="3">2.7.11.1</ecNumber>
    </recommendedName>
</protein>
<evidence type="ECO:0000256" key="11">
    <source>
        <dbReference type="ARBA" id="ARBA00023242"/>
    </source>
</evidence>
<dbReference type="InterPro" id="IPR006565">
    <property type="entry name" value="BTP"/>
</dbReference>
<dbReference type="InterPro" id="IPR009072">
    <property type="entry name" value="Histone-fold"/>
</dbReference>
<dbReference type="GO" id="GO:0046982">
    <property type="term" value="F:protein heterodimerization activity"/>
    <property type="evidence" value="ECO:0007669"/>
    <property type="project" value="InterPro"/>
</dbReference>
<dbReference type="SMART" id="SM00220">
    <property type="entry name" value="S_TKc"/>
    <property type="match status" value="1"/>
</dbReference>
<dbReference type="InterPro" id="IPR050236">
    <property type="entry name" value="Ser_Thr_kinase_AGC"/>
</dbReference>
<dbReference type="PANTHER" id="PTHR24356:SF163">
    <property type="entry name" value="3-PHOSPHOINOSITIDE-DEPENDENT PROTEIN KINASE 1-RELATED"/>
    <property type="match status" value="1"/>
</dbReference>
<keyword evidence="9" id="KW-0805">Transcription regulation</keyword>
<evidence type="ECO:0000256" key="3">
    <source>
        <dbReference type="ARBA" id="ARBA00012513"/>
    </source>
</evidence>
<sequence>MENASTKLLESATHRTLHAHAFSRTSTQASLVLTDLLSRYLALLSATCAKYAAHAGRTSLCVHDAIGALEELGVSVDELNEYVGGEGKEMSRYAIWSGRRVEDLNEFKAQLRDGLRQDRDDAIPLVYAPCAQPDEGDIEEEEEEEASDEKVAQIGNDAEPVSIADTMVTLALPRPTTPPRISTPPLPLSPISNPSSPSHPRKRARKASWQPPDHIPDFLPPFPTIAPEAPTETSPTTDSPLLTQVAFEMPAPLPLPAEAAKVEKATAATTLTSTSASDYLVQIPYSQSTLSQVAEWHLPSAPPRDSRVVPSRTPARAPLPTPQTEPALFSAYHHILTHPPPPNGAHPTLSRHKVAMALVGQTQSLPRWDPPDTLYSSVGPCAPRVASIGPTYAMGLGDEGKTREGKEKEFKFPPTLPRAVAPTERLTLLVSQQGSRIPDLARNVLPATILSRTSRLTHPPPLQRGPKLLVYGGGVPAPWNANALPAAGEVPGTPAVGSRAKDSKDKDEGPVKATLPDARLYATWECEVKDFRVPLVTRGRGRMGSVAGGSGGQLSRNTSVISSSSSSSSSTSSLLSSSDKTHKLALPVPIRPTRTFAAPRCASDFAQSKSQAHLLPSYIQRELGITGVASAPPSSPLRDTIAVNSGPPRAKFSSPQDFDFGEILGHGSYSTVIQAKGKRSGRVYAIKVLDKAHLQRHNQRRTAYAEKEALVLLGLTHPGVVGLHATFSDAWSLYFVLDLLPNGDLRALISRYGSLSLECTRYYIAQLTDTLAYIHSKGVMHRDIKPENLLLDSSFRLALADFGTAKVLPPLSPDSSSPSNPDTSHADTIQGNGTPLPQPNTDTPSMPTLRRSNTFVGTPQYYSPELLAHSLTSTASDLWALGCVLFELHTGSFAFHAPSPLLTWRLIKALEYTFPDGFDADARDLVTKLLVTEPEKRLGAGGVNGMRELKAHPFFKTVNWKMIWEVPHPPLKSGLKAPPEPVAAPESDAELGAQLREERLLDQDDDEIAWAKDARIAAYLPGLRHADANGNGNGAPAVDVHDSSSEEGEQNAASGDMQQYSFPLVAGGEADGGLSYSFPPAVSAPAPTASANNVAMALAGEEPKELELDSRLAEAAAGLALDQPISLDAVESSSRSDLVAKVETIAAEKGEHKALKVNGEASGPIAARPSSLTPPPLFAAALAPLSAPPPPPHIPTPAEFAQLLHSAESLLLSSPLVPEAPAPNFARLLPRLLSGSLRSKPKLKERVLLLTDRRVLCVNTGKTIATVKQEFALAPLGSVNGNGNGVGSPAAIVKGVEARDERGLALLTNDKPVVYVLGDTAAPAEWVKRIREILQPGEPVGSYSRT</sequence>
<dbReference type="SUPFAM" id="SSF56112">
    <property type="entry name" value="Protein kinase-like (PK-like)"/>
    <property type="match status" value="1"/>
</dbReference>
<dbReference type="Pfam" id="PF00069">
    <property type="entry name" value="Pkinase"/>
    <property type="match status" value="1"/>
</dbReference>
<evidence type="ECO:0000256" key="1">
    <source>
        <dbReference type="ARBA" id="ARBA00004123"/>
    </source>
</evidence>
<dbReference type="GO" id="GO:0005524">
    <property type="term" value="F:ATP binding"/>
    <property type="evidence" value="ECO:0007669"/>
    <property type="project" value="UniProtKB-UniRule"/>
</dbReference>
<evidence type="ECO:0000256" key="2">
    <source>
        <dbReference type="ARBA" id="ARBA00010006"/>
    </source>
</evidence>
<dbReference type="InterPro" id="IPR039046">
    <property type="entry name" value="PDPK1"/>
</dbReference>
<organism evidence="17 18">
    <name type="scientific">Tricholomella constricta</name>
    <dbReference type="NCBI Taxonomy" id="117010"/>
    <lineage>
        <taxon>Eukaryota</taxon>
        <taxon>Fungi</taxon>
        <taxon>Dikarya</taxon>
        <taxon>Basidiomycota</taxon>
        <taxon>Agaricomycotina</taxon>
        <taxon>Agaricomycetes</taxon>
        <taxon>Agaricomycetidae</taxon>
        <taxon>Agaricales</taxon>
        <taxon>Tricholomatineae</taxon>
        <taxon>Lyophyllaceae</taxon>
        <taxon>Tricholomella</taxon>
    </lineage>
</organism>
<gene>
    <name evidence="17" type="ORF">D9615_007772</name>
</gene>
<dbReference type="Proteomes" id="UP000565441">
    <property type="component" value="Unassembled WGS sequence"/>
</dbReference>
<feature type="compositionally biased region" description="Low complexity" evidence="15">
    <location>
        <begin position="813"/>
        <end position="822"/>
    </location>
</feature>
<feature type="region of interest" description="Disordered" evidence="15">
    <location>
        <begin position="1030"/>
        <end position="1055"/>
    </location>
</feature>
<comment type="catalytic activity">
    <reaction evidence="12">
        <text>L-threonyl-[protein] + ATP = O-phospho-L-threonyl-[protein] + ADP + H(+)</text>
        <dbReference type="Rhea" id="RHEA:46608"/>
        <dbReference type="Rhea" id="RHEA-COMP:11060"/>
        <dbReference type="Rhea" id="RHEA-COMP:11605"/>
        <dbReference type="ChEBI" id="CHEBI:15378"/>
        <dbReference type="ChEBI" id="CHEBI:30013"/>
        <dbReference type="ChEBI" id="CHEBI:30616"/>
        <dbReference type="ChEBI" id="CHEBI:61977"/>
        <dbReference type="ChEBI" id="CHEBI:456216"/>
        <dbReference type="EC" id="2.7.11.1"/>
    </reaction>
</comment>
<feature type="region of interest" description="Disordered" evidence="15">
    <location>
        <begin position="299"/>
        <end position="323"/>
    </location>
</feature>
<keyword evidence="6 14" id="KW-0547">Nucleotide-binding</keyword>
<dbReference type="PROSITE" id="PS50011">
    <property type="entry name" value="PROTEIN_KINASE_DOM"/>
    <property type="match status" value="1"/>
</dbReference>
<keyword evidence="18" id="KW-1185">Reference proteome</keyword>
<feature type="binding site" evidence="14">
    <location>
        <position position="687"/>
    </location>
    <ligand>
        <name>ATP</name>
        <dbReference type="ChEBI" id="CHEBI:30616"/>
    </ligand>
</feature>
<proteinExistence type="inferred from homology"/>
<evidence type="ECO:0000256" key="13">
    <source>
        <dbReference type="ARBA" id="ARBA00048679"/>
    </source>
</evidence>
<dbReference type="InterPro" id="IPR011009">
    <property type="entry name" value="Kinase-like_dom_sf"/>
</dbReference>
<dbReference type="InterPro" id="IPR017441">
    <property type="entry name" value="Protein_kinase_ATP_BS"/>
</dbReference>
<evidence type="ECO:0000256" key="8">
    <source>
        <dbReference type="ARBA" id="ARBA00022840"/>
    </source>
</evidence>
<dbReference type="Gene3D" id="1.10.510.10">
    <property type="entry name" value="Transferase(Phosphotransferase) domain 1"/>
    <property type="match status" value="1"/>
</dbReference>
<dbReference type="EMBL" id="JAACJP010000030">
    <property type="protein sequence ID" value="KAF5376114.1"/>
    <property type="molecule type" value="Genomic_DNA"/>
</dbReference>
<keyword evidence="11" id="KW-0539">Nucleus</keyword>
<dbReference type="PROSITE" id="PS00107">
    <property type="entry name" value="PROTEIN_KINASE_ATP"/>
    <property type="match status" value="1"/>
</dbReference>
<evidence type="ECO:0000313" key="17">
    <source>
        <dbReference type="EMBL" id="KAF5376114.1"/>
    </source>
</evidence>
<evidence type="ECO:0000259" key="16">
    <source>
        <dbReference type="PROSITE" id="PS50011"/>
    </source>
</evidence>
<evidence type="ECO:0000256" key="9">
    <source>
        <dbReference type="ARBA" id="ARBA00023015"/>
    </source>
</evidence>
<feature type="compositionally biased region" description="Low complexity" evidence="15">
    <location>
        <begin position="562"/>
        <end position="578"/>
    </location>
</feature>
<dbReference type="InterPro" id="IPR008271">
    <property type="entry name" value="Ser/Thr_kinase_AS"/>
</dbReference>
<evidence type="ECO:0000313" key="18">
    <source>
        <dbReference type="Proteomes" id="UP000565441"/>
    </source>
</evidence>
<dbReference type="GO" id="GO:0005634">
    <property type="term" value="C:nucleus"/>
    <property type="evidence" value="ECO:0007669"/>
    <property type="project" value="UniProtKB-SubCell"/>
</dbReference>
<dbReference type="PANTHER" id="PTHR24356">
    <property type="entry name" value="SERINE/THREONINE-PROTEIN KINASE"/>
    <property type="match status" value="1"/>
</dbReference>
<keyword evidence="5" id="KW-0808">Transferase</keyword>
<reference evidence="17 18" key="1">
    <citation type="journal article" date="2020" name="ISME J.">
        <title>Uncovering the hidden diversity of litter-decomposition mechanisms in mushroom-forming fungi.</title>
        <authorList>
            <person name="Floudas D."/>
            <person name="Bentzer J."/>
            <person name="Ahren D."/>
            <person name="Johansson T."/>
            <person name="Persson P."/>
            <person name="Tunlid A."/>
        </authorList>
    </citation>
    <scope>NUCLEOTIDE SEQUENCE [LARGE SCALE GENOMIC DNA]</scope>
    <source>
        <strain evidence="17 18">CBS 661.87</strain>
    </source>
</reference>
<evidence type="ECO:0000256" key="15">
    <source>
        <dbReference type="SAM" id="MobiDB-lite"/>
    </source>
</evidence>
<dbReference type="Gene3D" id="1.10.20.10">
    <property type="entry name" value="Histone, subunit A"/>
    <property type="match status" value="1"/>
</dbReference>
<feature type="compositionally biased region" description="Low complexity" evidence="15">
    <location>
        <begin position="189"/>
        <end position="198"/>
    </location>
</feature>
<feature type="compositionally biased region" description="Pro residues" evidence="15">
    <location>
        <begin position="175"/>
        <end position="188"/>
    </location>
</feature>
<keyword evidence="10" id="KW-0804">Transcription</keyword>
<evidence type="ECO:0000256" key="10">
    <source>
        <dbReference type="ARBA" id="ARBA00023163"/>
    </source>
</evidence>
<feature type="region of interest" description="Disordered" evidence="15">
    <location>
        <begin position="172"/>
        <end position="213"/>
    </location>
</feature>
<feature type="compositionally biased region" description="Polar residues" evidence="15">
    <location>
        <begin position="826"/>
        <end position="850"/>
    </location>
</feature>
<keyword evidence="7" id="KW-0418">Kinase</keyword>
<comment type="similarity">
    <text evidence="2">Belongs to the protein kinase superfamily. AGC Ser/Thr protein kinase family. PDPK1 subfamily.</text>
</comment>
<comment type="subcellular location">
    <subcellularLocation>
        <location evidence="1">Nucleus</location>
    </subcellularLocation>
</comment>
<dbReference type="Gene3D" id="3.30.200.20">
    <property type="entry name" value="Phosphorylase Kinase, domain 1"/>
    <property type="match status" value="1"/>
</dbReference>
<evidence type="ECO:0000256" key="4">
    <source>
        <dbReference type="ARBA" id="ARBA00022527"/>
    </source>
</evidence>
<feature type="compositionally biased region" description="Basic and acidic residues" evidence="15">
    <location>
        <begin position="499"/>
        <end position="510"/>
    </location>
</feature>
<name>A0A8H5H3H7_9AGAR</name>
<dbReference type="GO" id="GO:0035556">
    <property type="term" value="P:intracellular signal transduction"/>
    <property type="evidence" value="ECO:0007669"/>
    <property type="project" value="TreeGrafter"/>
</dbReference>
<dbReference type="OrthoDB" id="347657at2759"/>
<dbReference type="EC" id="2.7.11.1" evidence="3"/>
<feature type="domain" description="Protein kinase" evidence="16">
    <location>
        <begin position="658"/>
        <end position="955"/>
    </location>
</feature>
<comment type="catalytic activity">
    <reaction evidence="13">
        <text>L-seryl-[protein] + ATP = O-phospho-L-seryl-[protein] + ADP + H(+)</text>
        <dbReference type="Rhea" id="RHEA:17989"/>
        <dbReference type="Rhea" id="RHEA-COMP:9863"/>
        <dbReference type="Rhea" id="RHEA-COMP:11604"/>
        <dbReference type="ChEBI" id="CHEBI:15378"/>
        <dbReference type="ChEBI" id="CHEBI:29999"/>
        <dbReference type="ChEBI" id="CHEBI:30616"/>
        <dbReference type="ChEBI" id="CHEBI:83421"/>
        <dbReference type="ChEBI" id="CHEBI:456216"/>
        <dbReference type="EC" id="2.7.11.1"/>
    </reaction>
</comment>
<evidence type="ECO:0000256" key="5">
    <source>
        <dbReference type="ARBA" id="ARBA00022679"/>
    </source>
</evidence>
<dbReference type="CDD" id="cd00076">
    <property type="entry name" value="HFD_SF"/>
    <property type="match status" value="1"/>
</dbReference>
<evidence type="ECO:0000256" key="6">
    <source>
        <dbReference type="ARBA" id="ARBA00022741"/>
    </source>
</evidence>
<dbReference type="Pfam" id="PF07524">
    <property type="entry name" value="Bromo_TP"/>
    <property type="match status" value="1"/>
</dbReference>
<dbReference type="SMART" id="SM00576">
    <property type="entry name" value="BTP"/>
    <property type="match status" value="1"/>
</dbReference>
<dbReference type="InterPro" id="IPR000719">
    <property type="entry name" value="Prot_kinase_dom"/>
</dbReference>
<dbReference type="CDD" id="cd05581">
    <property type="entry name" value="STKc_PDK1"/>
    <property type="match status" value="1"/>
</dbReference>
<dbReference type="GO" id="GO:0004674">
    <property type="term" value="F:protein serine/threonine kinase activity"/>
    <property type="evidence" value="ECO:0007669"/>
    <property type="project" value="UniProtKB-KW"/>
</dbReference>
<evidence type="ECO:0000256" key="12">
    <source>
        <dbReference type="ARBA" id="ARBA00047899"/>
    </source>
</evidence>
<feature type="region of interest" description="Disordered" evidence="15">
    <location>
        <begin position="486"/>
        <end position="512"/>
    </location>
</feature>
<evidence type="ECO:0000256" key="14">
    <source>
        <dbReference type="PROSITE-ProRule" id="PRU10141"/>
    </source>
</evidence>
<keyword evidence="8 14" id="KW-0067">ATP-binding</keyword>
<feature type="region of interest" description="Disordered" evidence="15">
    <location>
        <begin position="810"/>
        <end position="850"/>
    </location>
</feature>
<comment type="caution">
    <text evidence="17">The sequence shown here is derived from an EMBL/GenBank/DDBJ whole genome shotgun (WGS) entry which is preliminary data.</text>
</comment>
<feature type="compositionally biased region" description="Acidic residues" evidence="15">
    <location>
        <begin position="134"/>
        <end position="147"/>
    </location>
</feature>
<dbReference type="PROSITE" id="PS00108">
    <property type="entry name" value="PROTEIN_KINASE_ST"/>
    <property type="match status" value="1"/>
</dbReference>
<keyword evidence="4" id="KW-0723">Serine/threonine-protein kinase</keyword>